<dbReference type="AlphaFoldDB" id="A0A8B9ANZ6"/>
<proteinExistence type="predicted"/>
<dbReference type="GeneID" id="103713095"/>
<sequence length="125" mass="14439">MGESKTVHAALVTYVFHYLPPHPLPSLRHPTMDSIFAGDAWCGSHSLYFSWVHSLHSLYLWLDFSTYTSTMTVIDKTRIPQNKWEVFGLGKSSIKVFYPLRDSVFNINYLAYFCSIVWCSSDFLC</sequence>
<organism evidence="1 2">
    <name type="scientific">Phoenix dactylifera</name>
    <name type="common">Date palm</name>
    <dbReference type="NCBI Taxonomy" id="42345"/>
    <lineage>
        <taxon>Eukaryota</taxon>
        <taxon>Viridiplantae</taxon>
        <taxon>Streptophyta</taxon>
        <taxon>Embryophyta</taxon>
        <taxon>Tracheophyta</taxon>
        <taxon>Spermatophyta</taxon>
        <taxon>Magnoliopsida</taxon>
        <taxon>Liliopsida</taxon>
        <taxon>Arecaceae</taxon>
        <taxon>Coryphoideae</taxon>
        <taxon>Phoeniceae</taxon>
        <taxon>Phoenix</taxon>
    </lineage>
</organism>
<protein>
    <submittedName>
        <fullName evidence="2">Uncharacterized protein LOC103713095</fullName>
    </submittedName>
</protein>
<evidence type="ECO:0000313" key="1">
    <source>
        <dbReference type="Proteomes" id="UP000228380"/>
    </source>
</evidence>
<reference evidence="2" key="2">
    <citation type="submission" date="2025-08" db="UniProtKB">
        <authorList>
            <consortium name="RefSeq"/>
        </authorList>
    </citation>
    <scope>IDENTIFICATION</scope>
    <source>
        <tissue evidence="2">Young leaves</tissue>
    </source>
</reference>
<dbReference type="RefSeq" id="XP_038985743.1">
    <property type="nucleotide sequence ID" value="XM_039129815.1"/>
</dbReference>
<accession>A0A8B9ANZ6</accession>
<name>A0A8B9ANZ6_PHODC</name>
<evidence type="ECO:0000313" key="2">
    <source>
        <dbReference type="RefSeq" id="XP_038985743.1"/>
    </source>
</evidence>
<gene>
    <name evidence="2" type="primary">LOC103713095</name>
</gene>
<reference evidence="1" key="1">
    <citation type="journal article" date="2019" name="Nat. Commun.">
        <title>Genome-wide association mapping of date palm fruit traits.</title>
        <authorList>
            <person name="Hazzouri K.M."/>
            <person name="Gros-Balthazard M."/>
            <person name="Flowers J.M."/>
            <person name="Copetti D."/>
            <person name="Lemansour A."/>
            <person name="Lebrun M."/>
            <person name="Masmoudi K."/>
            <person name="Ferrand S."/>
            <person name="Dhar M.I."/>
            <person name="Fresquez Z.A."/>
            <person name="Rosas U."/>
            <person name="Zhang J."/>
            <person name="Talag J."/>
            <person name="Lee S."/>
            <person name="Kudrna D."/>
            <person name="Powell R.F."/>
            <person name="Leitch I.J."/>
            <person name="Krueger R.R."/>
            <person name="Wing R.A."/>
            <person name="Amiri K.M.A."/>
            <person name="Purugganan M.D."/>
        </authorList>
    </citation>
    <scope>NUCLEOTIDE SEQUENCE [LARGE SCALE GENOMIC DNA]</scope>
    <source>
        <strain evidence="1">cv. Khalas</strain>
    </source>
</reference>
<keyword evidence="1" id="KW-1185">Reference proteome</keyword>
<dbReference type="KEGG" id="pda:103713095"/>
<dbReference type="Proteomes" id="UP000228380">
    <property type="component" value="Chromosome 9"/>
</dbReference>